<dbReference type="OrthoDB" id="47603at2"/>
<dbReference type="Proteomes" id="UP000183104">
    <property type="component" value="Unassembled WGS sequence"/>
</dbReference>
<dbReference type="Gene3D" id="2.60.320.10">
    <property type="entry name" value="N-utilization substance G protein NusG, insert domain"/>
    <property type="match status" value="1"/>
</dbReference>
<accession>A0A1G5EPA4</accession>
<gene>
    <name evidence="1" type="ORF">SAMN05661077_1718</name>
</gene>
<dbReference type="Pfam" id="PF07009">
    <property type="entry name" value="NusG_II"/>
    <property type="match status" value="1"/>
</dbReference>
<dbReference type="STRING" id="381306.AN478_02590"/>
<dbReference type="AlphaFoldDB" id="A0A1G5EPA4"/>
<name>A0A1G5EPA4_9GAMM</name>
<proteinExistence type="predicted"/>
<keyword evidence="2" id="KW-1185">Reference proteome</keyword>
<evidence type="ECO:0000313" key="1">
    <source>
        <dbReference type="EMBL" id="SCY28802.1"/>
    </source>
</evidence>
<evidence type="ECO:0000313" key="2">
    <source>
        <dbReference type="Proteomes" id="UP000183104"/>
    </source>
</evidence>
<protein>
    <submittedName>
        <fullName evidence="1">Uncharacterized protein</fullName>
    </submittedName>
</protein>
<organism evidence="1 2">
    <name type="scientific">Thiohalorhabdus denitrificans</name>
    <dbReference type="NCBI Taxonomy" id="381306"/>
    <lineage>
        <taxon>Bacteria</taxon>
        <taxon>Pseudomonadati</taxon>
        <taxon>Pseudomonadota</taxon>
        <taxon>Gammaproteobacteria</taxon>
        <taxon>Thiohalorhabdales</taxon>
        <taxon>Thiohalorhabdaceae</taxon>
        <taxon>Thiohalorhabdus</taxon>
    </lineage>
</organism>
<reference evidence="2" key="1">
    <citation type="submission" date="2016-10" db="EMBL/GenBank/DDBJ databases">
        <authorList>
            <person name="Varghese N."/>
        </authorList>
    </citation>
    <scope>NUCLEOTIDE SEQUENCE [LARGE SCALE GENOMIC DNA]</scope>
    <source>
        <strain evidence="2">HL 19</strain>
    </source>
</reference>
<sequence length="132" mass="13952">MRAGLRFVRRATTPWDRAVLALAWSGAVAGIVAAFGGGSPGARAEIIVGGEVVETVDLSRERTLEVDGPLGTSHLEVGDGGIRFVPPSPAPRKIDLRAGWQREAGDSAACVPNEVMVRVTGEEQEAWDAVNY</sequence>
<dbReference type="EMBL" id="FMUN01000004">
    <property type="protein sequence ID" value="SCY28802.1"/>
    <property type="molecule type" value="Genomic_DNA"/>
</dbReference>
<dbReference type="RefSeq" id="WP_054965059.1">
    <property type="nucleotide sequence ID" value="NZ_FMUN01000004.1"/>
</dbReference>
<dbReference type="InterPro" id="IPR038690">
    <property type="entry name" value="NusG_2_sf"/>
</dbReference>